<evidence type="ECO:0000256" key="1">
    <source>
        <dbReference type="SAM" id="MobiDB-lite"/>
    </source>
</evidence>
<feature type="domain" description="FAS1" evidence="3">
    <location>
        <begin position="112"/>
        <end position="254"/>
    </location>
</feature>
<feature type="region of interest" description="Disordered" evidence="1">
    <location>
        <begin position="38"/>
        <end position="108"/>
    </location>
</feature>
<dbReference type="PROSITE" id="PS50213">
    <property type="entry name" value="FAS1"/>
    <property type="match status" value="1"/>
</dbReference>
<accession>A0ABP9P8V6</accession>
<dbReference type="InterPro" id="IPR036378">
    <property type="entry name" value="FAS1_dom_sf"/>
</dbReference>
<dbReference type="Proteomes" id="UP001500221">
    <property type="component" value="Unassembled WGS sequence"/>
</dbReference>
<reference evidence="5" key="1">
    <citation type="journal article" date="2019" name="Int. J. Syst. Evol. Microbiol.">
        <title>The Global Catalogue of Microorganisms (GCM) 10K type strain sequencing project: providing services to taxonomists for standard genome sequencing and annotation.</title>
        <authorList>
            <consortium name="The Broad Institute Genomics Platform"/>
            <consortium name="The Broad Institute Genome Sequencing Center for Infectious Disease"/>
            <person name="Wu L."/>
            <person name="Ma J."/>
        </authorList>
    </citation>
    <scope>NUCLEOTIDE SEQUENCE [LARGE SCALE GENOMIC DNA]</scope>
    <source>
        <strain evidence="5">JCM 18459</strain>
    </source>
</reference>
<dbReference type="Gene3D" id="2.30.180.10">
    <property type="entry name" value="FAS1 domain"/>
    <property type="match status" value="1"/>
</dbReference>
<feature type="compositionally biased region" description="Acidic residues" evidence="1">
    <location>
        <begin position="76"/>
        <end position="85"/>
    </location>
</feature>
<name>A0ABP9P8V6_9ACTN</name>
<evidence type="ECO:0000256" key="2">
    <source>
        <dbReference type="SAM" id="SignalP"/>
    </source>
</evidence>
<feature type="chain" id="PRO_5045118756" evidence="2">
    <location>
        <begin position="35"/>
        <end position="261"/>
    </location>
</feature>
<feature type="signal peptide" evidence="2">
    <location>
        <begin position="1"/>
        <end position="34"/>
    </location>
</feature>
<comment type="caution">
    <text evidence="4">The sequence shown here is derived from an EMBL/GenBank/DDBJ whole genome shotgun (WGS) entry which is preliminary data.</text>
</comment>
<evidence type="ECO:0000313" key="5">
    <source>
        <dbReference type="Proteomes" id="UP001500221"/>
    </source>
</evidence>
<dbReference type="PANTHER" id="PTHR10900:SF77">
    <property type="entry name" value="FI19380P1"/>
    <property type="match status" value="1"/>
</dbReference>
<dbReference type="InterPro" id="IPR050904">
    <property type="entry name" value="Adhesion/Biosynth-related"/>
</dbReference>
<gene>
    <name evidence="4" type="ORF">GCM10023340_05560</name>
</gene>
<keyword evidence="2" id="KW-0732">Signal</keyword>
<sequence length="261" mass="26086">MKFPNPRKGITMKLTIARRGTAAAAVLALSVSLAACGSEDDNGDDTNAGGSETSSDTGGDMTDTPSEDTGGMTDTPSEDASEDMGGDMTTFGPACGDLPAEGEPGSLSAMTDQPVATAASTNPLLKTLVAAVGAVPGLAGTLDDESAEYTVFAPADTAFEKIPQKDLQGLLDTAAEQDSPLATVLQHHVLGTRVDADAIVGEQTPLAGDALTVSGDPMTDPDNVTVSDGVAEAKILCGGIQTGNATVYVIDTVLTGPLAAG</sequence>
<dbReference type="Pfam" id="PF02469">
    <property type="entry name" value="Fasciclin"/>
    <property type="match status" value="1"/>
</dbReference>
<organism evidence="4 5">
    <name type="scientific">Nocardioides marinquilinus</name>
    <dbReference type="NCBI Taxonomy" id="1210400"/>
    <lineage>
        <taxon>Bacteria</taxon>
        <taxon>Bacillati</taxon>
        <taxon>Actinomycetota</taxon>
        <taxon>Actinomycetes</taxon>
        <taxon>Propionibacteriales</taxon>
        <taxon>Nocardioidaceae</taxon>
        <taxon>Nocardioides</taxon>
    </lineage>
</organism>
<evidence type="ECO:0000313" key="4">
    <source>
        <dbReference type="EMBL" id="GAA5142304.1"/>
    </source>
</evidence>
<dbReference type="InterPro" id="IPR000782">
    <property type="entry name" value="FAS1_domain"/>
</dbReference>
<dbReference type="EMBL" id="BAABKG010000001">
    <property type="protein sequence ID" value="GAA5142304.1"/>
    <property type="molecule type" value="Genomic_DNA"/>
</dbReference>
<evidence type="ECO:0000259" key="3">
    <source>
        <dbReference type="PROSITE" id="PS50213"/>
    </source>
</evidence>
<dbReference type="SMART" id="SM00554">
    <property type="entry name" value="FAS1"/>
    <property type="match status" value="1"/>
</dbReference>
<dbReference type="SUPFAM" id="SSF82153">
    <property type="entry name" value="FAS1 domain"/>
    <property type="match status" value="1"/>
</dbReference>
<keyword evidence="5" id="KW-1185">Reference proteome</keyword>
<proteinExistence type="predicted"/>
<protein>
    <submittedName>
        <fullName evidence="4">Fasciclin domain-containing protein</fullName>
    </submittedName>
</protein>
<dbReference type="PANTHER" id="PTHR10900">
    <property type="entry name" value="PERIOSTIN-RELATED"/>
    <property type="match status" value="1"/>
</dbReference>
<feature type="compositionally biased region" description="Low complexity" evidence="1">
    <location>
        <begin position="49"/>
        <end position="64"/>
    </location>
</feature>